<organism evidence="1 2">
    <name type="scientific">Daphnia magna</name>
    <dbReference type="NCBI Taxonomy" id="35525"/>
    <lineage>
        <taxon>Eukaryota</taxon>
        <taxon>Metazoa</taxon>
        <taxon>Ecdysozoa</taxon>
        <taxon>Arthropoda</taxon>
        <taxon>Crustacea</taxon>
        <taxon>Branchiopoda</taxon>
        <taxon>Diplostraca</taxon>
        <taxon>Cladocera</taxon>
        <taxon>Anomopoda</taxon>
        <taxon>Daphniidae</taxon>
        <taxon>Daphnia</taxon>
    </lineage>
</organism>
<dbReference type="InterPro" id="IPR043360">
    <property type="entry name" value="PP2B"/>
</dbReference>
<dbReference type="AlphaFoldDB" id="A0A164IGW9"/>
<sequence length="78" mass="8671">VPFPPSRKLSVAEVFDTKTGKPRPDVLKQHFILEGRIEEAAALRIINEGAALLRQEKTMIDIEAPVTDGNENKGWETS</sequence>
<protein>
    <submittedName>
        <fullName evidence="1">Serine/threonine-protein phosphatase</fullName>
    </submittedName>
</protein>
<dbReference type="EMBL" id="LRGB01007280">
    <property type="protein sequence ID" value="KZS01243.1"/>
    <property type="molecule type" value="Genomic_DNA"/>
</dbReference>
<dbReference type="GO" id="GO:0033192">
    <property type="term" value="F:calmodulin-dependent protein phosphatase activity"/>
    <property type="evidence" value="ECO:0007669"/>
    <property type="project" value="InterPro"/>
</dbReference>
<dbReference type="OrthoDB" id="5593063at2759"/>
<dbReference type="STRING" id="35525.A0A164IGW9"/>
<evidence type="ECO:0000313" key="2">
    <source>
        <dbReference type="Proteomes" id="UP000076858"/>
    </source>
</evidence>
<dbReference type="Proteomes" id="UP000076858">
    <property type="component" value="Unassembled WGS sequence"/>
</dbReference>
<feature type="non-terminal residue" evidence="1">
    <location>
        <position position="1"/>
    </location>
</feature>
<dbReference type="GO" id="GO:0097720">
    <property type="term" value="P:calcineurin-mediated signaling"/>
    <property type="evidence" value="ECO:0007669"/>
    <property type="project" value="InterPro"/>
</dbReference>
<gene>
    <name evidence="1" type="ORF">APZ42_002153</name>
</gene>
<dbReference type="Gene3D" id="3.60.21.10">
    <property type="match status" value="1"/>
</dbReference>
<accession>A0A164IGW9</accession>
<proteinExistence type="predicted"/>
<keyword evidence="2" id="KW-1185">Reference proteome</keyword>
<dbReference type="InterPro" id="IPR029052">
    <property type="entry name" value="Metallo-depent_PP-like"/>
</dbReference>
<reference evidence="1 2" key="1">
    <citation type="submission" date="2016-03" db="EMBL/GenBank/DDBJ databases">
        <title>EvidentialGene: Evidence-directed Construction of Genes on Genomes.</title>
        <authorList>
            <person name="Gilbert D.G."/>
            <person name="Choi J.-H."/>
            <person name="Mockaitis K."/>
            <person name="Colbourne J."/>
            <person name="Pfrender M."/>
        </authorList>
    </citation>
    <scope>NUCLEOTIDE SEQUENCE [LARGE SCALE GENOMIC DNA]</scope>
    <source>
        <strain evidence="1 2">Xinb3</strain>
        <tissue evidence="1">Complete organism</tissue>
    </source>
</reference>
<evidence type="ECO:0000313" key="1">
    <source>
        <dbReference type="EMBL" id="KZS01243.1"/>
    </source>
</evidence>
<name>A0A164IGW9_9CRUS</name>
<dbReference type="PANTHER" id="PTHR45673">
    <property type="entry name" value="SERINE/THREONINE-PROTEIN PHOSPHATASE 2B CATALYTIC SUBUNIT 1-RELATED"/>
    <property type="match status" value="1"/>
</dbReference>
<comment type="caution">
    <text evidence="1">The sequence shown here is derived from an EMBL/GenBank/DDBJ whole genome shotgun (WGS) entry which is preliminary data.</text>
</comment>